<accession>A0A914E3R4</accession>
<keyword evidence="8" id="KW-0804">Transcription</keyword>
<comment type="similarity">
    <text evidence="3">Belongs to the CNOT11 family.</text>
</comment>
<organism evidence="11 12">
    <name type="scientific">Acrobeloides nanus</name>
    <dbReference type="NCBI Taxonomy" id="290746"/>
    <lineage>
        <taxon>Eukaryota</taxon>
        <taxon>Metazoa</taxon>
        <taxon>Ecdysozoa</taxon>
        <taxon>Nematoda</taxon>
        <taxon>Chromadorea</taxon>
        <taxon>Rhabditida</taxon>
        <taxon>Tylenchina</taxon>
        <taxon>Cephalobomorpha</taxon>
        <taxon>Cephaloboidea</taxon>
        <taxon>Cephalobidae</taxon>
        <taxon>Acrobeloides</taxon>
    </lineage>
</organism>
<evidence type="ECO:0000256" key="2">
    <source>
        <dbReference type="ARBA" id="ARBA00004496"/>
    </source>
</evidence>
<evidence type="ECO:0000256" key="10">
    <source>
        <dbReference type="SAM" id="MobiDB-lite"/>
    </source>
</evidence>
<evidence type="ECO:0000256" key="8">
    <source>
        <dbReference type="ARBA" id="ARBA00023163"/>
    </source>
</evidence>
<evidence type="ECO:0000256" key="3">
    <source>
        <dbReference type="ARBA" id="ARBA00008030"/>
    </source>
</evidence>
<keyword evidence="5" id="KW-0963">Cytoplasm</keyword>
<keyword evidence="11" id="KW-1185">Reference proteome</keyword>
<dbReference type="PANTHER" id="PTHR15975">
    <property type="entry name" value="CCR4-NOT TRANSCRIPTION COMPLEX SUBUNIT 11"/>
    <property type="match status" value="1"/>
</dbReference>
<comment type="subcellular location">
    <subcellularLocation>
        <location evidence="2">Cytoplasm</location>
    </subcellularLocation>
    <subcellularLocation>
        <location evidence="1">Nucleus</location>
    </subcellularLocation>
</comment>
<evidence type="ECO:0000313" key="11">
    <source>
        <dbReference type="Proteomes" id="UP000887540"/>
    </source>
</evidence>
<reference evidence="12" key="1">
    <citation type="submission" date="2022-11" db="UniProtKB">
        <authorList>
            <consortium name="WormBaseParasite"/>
        </authorList>
    </citation>
    <scope>IDENTIFICATION</scope>
</reference>
<evidence type="ECO:0000256" key="7">
    <source>
        <dbReference type="ARBA" id="ARBA00023158"/>
    </source>
</evidence>
<evidence type="ECO:0000256" key="4">
    <source>
        <dbReference type="ARBA" id="ARBA00014872"/>
    </source>
</evidence>
<dbReference type="PANTHER" id="PTHR15975:SF0">
    <property type="entry name" value="CCR4-NOT TRANSCRIPTION COMPLEX SUBUNIT 11"/>
    <property type="match status" value="1"/>
</dbReference>
<keyword evidence="7" id="KW-0943">RNA-mediated gene silencing</keyword>
<dbReference type="AlphaFoldDB" id="A0A914E3R4"/>
<dbReference type="Pfam" id="PF10155">
    <property type="entry name" value="CNOT11"/>
    <property type="match status" value="1"/>
</dbReference>
<dbReference type="GO" id="GO:0005737">
    <property type="term" value="C:cytoplasm"/>
    <property type="evidence" value="ECO:0007669"/>
    <property type="project" value="UniProtKB-SubCell"/>
</dbReference>
<evidence type="ECO:0000256" key="6">
    <source>
        <dbReference type="ARBA" id="ARBA00023015"/>
    </source>
</evidence>
<dbReference type="GO" id="GO:0030014">
    <property type="term" value="C:CCR4-NOT complex"/>
    <property type="evidence" value="ECO:0007669"/>
    <property type="project" value="InterPro"/>
</dbReference>
<dbReference type="InterPro" id="IPR019312">
    <property type="entry name" value="CNOT11"/>
</dbReference>
<dbReference type="GO" id="GO:0031047">
    <property type="term" value="P:regulatory ncRNA-mediated gene silencing"/>
    <property type="evidence" value="ECO:0007669"/>
    <property type="project" value="UniProtKB-KW"/>
</dbReference>
<feature type="region of interest" description="Disordered" evidence="10">
    <location>
        <begin position="18"/>
        <end position="37"/>
    </location>
</feature>
<protein>
    <recommendedName>
        <fullName evidence="4">CCR4-NOT transcription complex subunit 11</fullName>
    </recommendedName>
</protein>
<evidence type="ECO:0000256" key="1">
    <source>
        <dbReference type="ARBA" id="ARBA00004123"/>
    </source>
</evidence>
<keyword evidence="9" id="KW-0539">Nucleus</keyword>
<sequence>MDPIFSIDDERHYLGNLLAEDDDEEESGPSVREPSHRISEKPSMSFNVLEGLRKIANGAGTSLTKAEVSKLIDIVSDLRTRTVFNDVPVNFENFPKFIDSQPDIAAEYLLYILTENPTKLDLFLETLMALSLSVQTLITVNRFISRCEEMNYLIPNEFLHNFVSYCMTSCEQTHSNKILVNRLVRMVCVFFTTLLRLKSFDAKRRIPEMQSFATSFSYVKEAVVLYQATLQFK</sequence>
<evidence type="ECO:0000313" key="12">
    <source>
        <dbReference type="WBParaSite" id="ACRNAN_scaffold542.g17832.t1"/>
    </source>
</evidence>
<evidence type="ECO:0000256" key="9">
    <source>
        <dbReference type="ARBA" id="ARBA00023242"/>
    </source>
</evidence>
<name>A0A914E3R4_9BILA</name>
<proteinExistence type="inferred from homology"/>
<dbReference type="GO" id="GO:0005634">
    <property type="term" value="C:nucleus"/>
    <property type="evidence" value="ECO:0007669"/>
    <property type="project" value="UniProtKB-SubCell"/>
</dbReference>
<keyword evidence="6" id="KW-0805">Transcription regulation</keyword>
<evidence type="ECO:0000256" key="5">
    <source>
        <dbReference type="ARBA" id="ARBA00022490"/>
    </source>
</evidence>
<dbReference type="WBParaSite" id="ACRNAN_scaffold542.g17832.t1">
    <property type="protein sequence ID" value="ACRNAN_scaffold542.g17832.t1"/>
    <property type="gene ID" value="ACRNAN_scaffold542.g17832"/>
</dbReference>
<dbReference type="Proteomes" id="UP000887540">
    <property type="component" value="Unplaced"/>
</dbReference>